<gene>
    <name evidence="1" type="ORF">ENP13_03600</name>
</gene>
<dbReference type="Pfam" id="PF22742">
    <property type="entry name" value="PspAB"/>
    <property type="match status" value="1"/>
</dbReference>
<dbReference type="AlphaFoldDB" id="A0A7C2WAC6"/>
<protein>
    <submittedName>
        <fullName evidence="1">Uncharacterized protein</fullName>
    </submittedName>
</protein>
<proteinExistence type="predicted"/>
<dbReference type="InterPro" id="IPR054383">
    <property type="entry name" value="PspAB-like"/>
</dbReference>
<sequence>MKRLLDILLGRSQPPPARSEGLIALSTAVVTMEVQLGFRPGQEAALVFRPVESPYFDRASQELDELLALSAREAGTEYRTQVDRYRYRWVILSDPDFEDLITAVHMLAQTLLEQGFGEQLLAAVFRFTSPEGQPFYWIYQYKRGRFTPFAPRGDQQRDHALELRLANALQRELPIEPELERWYPLWGTPL</sequence>
<reference evidence="1" key="1">
    <citation type="journal article" date="2020" name="mSystems">
        <title>Genome- and Community-Level Interaction Insights into Carbon Utilization and Element Cycling Functions of Hydrothermarchaeota in Hydrothermal Sediment.</title>
        <authorList>
            <person name="Zhou Z."/>
            <person name="Liu Y."/>
            <person name="Xu W."/>
            <person name="Pan J."/>
            <person name="Luo Z.H."/>
            <person name="Li M."/>
        </authorList>
    </citation>
    <scope>NUCLEOTIDE SEQUENCE [LARGE SCALE GENOMIC DNA]</scope>
    <source>
        <strain evidence="1">SpSt-192</strain>
    </source>
</reference>
<comment type="caution">
    <text evidence="1">The sequence shown here is derived from an EMBL/GenBank/DDBJ whole genome shotgun (WGS) entry which is preliminary data.</text>
</comment>
<evidence type="ECO:0000313" key="1">
    <source>
        <dbReference type="EMBL" id="HEX70311.1"/>
    </source>
</evidence>
<accession>A0A7C2WAC6</accession>
<dbReference type="EMBL" id="DSID01000282">
    <property type="protein sequence ID" value="HEX70311.1"/>
    <property type="molecule type" value="Genomic_DNA"/>
</dbReference>
<organism evidence="1">
    <name type="scientific">Thermorudis sp</name>
    <dbReference type="NCBI Taxonomy" id="1969470"/>
    <lineage>
        <taxon>Bacteria</taxon>
        <taxon>Pseudomonadati</taxon>
        <taxon>Thermomicrobiota</taxon>
        <taxon>Thermomicrobia</taxon>
        <taxon>Thermomicrobia incertae sedis</taxon>
        <taxon>Thermorudis</taxon>
    </lineage>
</organism>
<name>A0A7C2WAC6_9BACT</name>